<accession>A0AA39DM24</accession>
<sequence length="309" mass="33512">MRRWLLKENSKIEGKFGGGWIELQGLPFHLWFEVHSKKIVEYKARVRIAMKDRSVLPALIEVTDGDWVFTIAVVVVGEEDDRRGSVKGELTWEAFASNTGTGGGRQVERIRSTVGGRCRVGEDYRTRKGGERGMVVFHAGGTLGKGEQVHSLPSLNSNKTDDGPVEKEEAGGIRAGGDDASAVDGCRAYERKAQPLSKIGPTFEKVGCKSKGPSGMRLSPGGKDSVETEVSSGMGNDPSAAGKGKTTSAFCLEAQTSSLAKKKVTFSSKKLWSILLPPSSEPRQGLRCRSEPLLSGKDQTTMRTQRKRL</sequence>
<comment type="caution">
    <text evidence="2">The sequence shown here is derived from an EMBL/GenBank/DDBJ whole genome shotgun (WGS) entry which is preliminary data.</text>
</comment>
<feature type="region of interest" description="Disordered" evidence="1">
    <location>
        <begin position="145"/>
        <end position="178"/>
    </location>
</feature>
<dbReference type="AlphaFoldDB" id="A0AA39DM24"/>
<gene>
    <name evidence="2" type="ORF">PVL29_014501</name>
</gene>
<protein>
    <recommendedName>
        <fullName evidence="4">DUF4283 domain-containing protein</fullName>
    </recommendedName>
</protein>
<keyword evidence="3" id="KW-1185">Reference proteome</keyword>
<reference evidence="2 3" key="1">
    <citation type="journal article" date="2023" name="BMC Biotechnol.">
        <title>Vitis rotundifolia cv Carlos genome sequencing.</title>
        <authorList>
            <person name="Huff M."/>
            <person name="Hulse-Kemp A."/>
            <person name="Scheffler B."/>
            <person name="Youngblood R."/>
            <person name="Simpson S."/>
            <person name="Babiker E."/>
            <person name="Staton M."/>
        </authorList>
    </citation>
    <scope>NUCLEOTIDE SEQUENCE [LARGE SCALE GENOMIC DNA]</scope>
    <source>
        <tissue evidence="2">Leaf</tissue>
    </source>
</reference>
<name>A0AA39DM24_VITRO</name>
<proteinExistence type="predicted"/>
<feature type="region of interest" description="Disordered" evidence="1">
    <location>
        <begin position="276"/>
        <end position="309"/>
    </location>
</feature>
<evidence type="ECO:0008006" key="4">
    <source>
        <dbReference type="Google" id="ProtNLM"/>
    </source>
</evidence>
<dbReference type="EMBL" id="JARBHA010000011">
    <property type="protein sequence ID" value="KAJ9688884.1"/>
    <property type="molecule type" value="Genomic_DNA"/>
</dbReference>
<evidence type="ECO:0000313" key="3">
    <source>
        <dbReference type="Proteomes" id="UP001168098"/>
    </source>
</evidence>
<feature type="region of interest" description="Disordered" evidence="1">
    <location>
        <begin position="204"/>
        <end position="244"/>
    </location>
</feature>
<evidence type="ECO:0000256" key="1">
    <source>
        <dbReference type="SAM" id="MobiDB-lite"/>
    </source>
</evidence>
<feature type="compositionally biased region" description="Basic and acidic residues" evidence="1">
    <location>
        <begin position="159"/>
        <end position="171"/>
    </location>
</feature>
<dbReference type="Proteomes" id="UP001168098">
    <property type="component" value="Unassembled WGS sequence"/>
</dbReference>
<organism evidence="2 3">
    <name type="scientific">Vitis rotundifolia</name>
    <name type="common">Muscadine grape</name>
    <dbReference type="NCBI Taxonomy" id="103349"/>
    <lineage>
        <taxon>Eukaryota</taxon>
        <taxon>Viridiplantae</taxon>
        <taxon>Streptophyta</taxon>
        <taxon>Embryophyta</taxon>
        <taxon>Tracheophyta</taxon>
        <taxon>Spermatophyta</taxon>
        <taxon>Magnoliopsida</taxon>
        <taxon>eudicotyledons</taxon>
        <taxon>Gunneridae</taxon>
        <taxon>Pentapetalae</taxon>
        <taxon>rosids</taxon>
        <taxon>Vitales</taxon>
        <taxon>Vitaceae</taxon>
        <taxon>Viteae</taxon>
        <taxon>Vitis</taxon>
    </lineage>
</organism>
<evidence type="ECO:0000313" key="2">
    <source>
        <dbReference type="EMBL" id="KAJ9688884.1"/>
    </source>
</evidence>